<sequence>MDSYCPSLDDVKIKQRTCECGYYSSSAKSNKEHKASLVCLEGQIPSEEEDNALDNDDFLDVVMEELNLDDSLPIVAYDTVNSIRFSHE</sequence>
<protein>
    <submittedName>
        <fullName evidence="2">Uncharacterized protein</fullName>
    </submittedName>
</protein>
<dbReference type="WBParaSite" id="PS1159_v2.g18184.t1">
    <property type="protein sequence ID" value="PS1159_v2.g18184.t1"/>
    <property type="gene ID" value="PS1159_v2.g18184"/>
</dbReference>
<organism evidence="1 2">
    <name type="scientific">Panagrolaimus sp. PS1159</name>
    <dbReference type="NCBI Taxonomy" id="55785"/>
    <lineage>
        <taxon>Eukaryota</taxon>
        <taxon>Metazoa</taxon>
        <taxon>Ecdysozoa</taxon>
        <taxon>Nematoda</taxon>
        <taxon>Chromadorea</taxon>
        <taxon>Rhabditida</taxon>
        <taxon>Tylenchina</taxon>
        <taxon>Panagrolaimomorpha</taxon>
        <taxon>Panagrolaimoidea</taxon>
        <taxon>Panagrolaimidae</taxon>
        <taxon>Panagrolaimus</taxon>
    </lineage>
</organism>
<evidence type="ECO:0000313" key="2">
    <source>
        <dbReference type="WBParaSite" id="PS1159_v2.g18184.t1"/>
    </source>
</evidence>
<dbReference type="Proteomes" id="UP000887580">
    <property type="component" value="Unplaced"/>
</dbReference>
<proteinExistence type="predicted"/>
<accession>A0AC35FJN0</accession>
<reference evidence="2" key="1">
    <citation type="submission" date="2022-11" db="UniProtKB">
        <authorList>
            <consortium name="WormBaseParasite"/>
        </authorList>
    </citation>
    <scope>IDENTIFICATION</scope>
</reference>
<evidence type="ECO:0000313" key="1">
    <source>
        <dbReference type="Proteomes" id="UP000887580"/>
    </source>
</evidence>
<name>A0AC35FJN0_9BILA</name>